<proteinExistence type="inferred from homology"/>
<dbReference type="Gene3D" id="3.40.50.300">
    <property type="entry name" value="P-loop containing nucleotide triphosphate hydrolases"/>
    <property type="match status" value="1"/>
</dbReference>
<sequence length="120" mass="13047">MASAGPGGFGQVVLGPPGSGKTTYCTGMLQFLTGMQRRVRVVNLDPANDYLPYECCADISELITLRDVMENLNLGPNGGMVYCLEFLEKNIDWLINKLTDSINEKEKSAAKKTKTNSPGN</sequence>
<keyword evidence="2 5" id="KW-0547">Nucleotide-binding</keyword>
<keyword evidence="3 5" id="KW-0378">Hydrolase</keyword>
<dbReference type="InterPro" id="IPR027417">
    <property type="entry name" value="P-loop_NTPase"/>
</dbReference>
<name>A0A7S3PNH5_9STRA</name>
<dbReference type="GO" id="GO:0005525">
    <property type="term" value="F:GTP binding"/>
    <property type="evidence" value="ECO:0007669"/>
    <property type="project" value="UniProtKB-KW"/>
</dbReference>
<evidence type="ECO:0000313" key="6">
    <source>
        <dbReference type="EMBL" id="CAE0445185.1"/>
    </source>
</evidence>
<accession>A0A7S3PNH5</accession>
<dbReference type="SUPFAM" id="SSF52540">
    <property type="entry name" value="P-loop containing nucleoside triphosphate hydrolases"/>
    <property type="match status" value="1"/>
</dbReference>
<dbReference type="GO" id="GO:0003924">
    <property type="term" value="F:GTPase activity"/>
    <property type="evidence" value="ECO:0007669"/>
    <property type="project" value="TreeGrafter"/>
</dbReference>
<dbReference type="PANTHER" id="PTHR21231:SF3">
    <property type="entry name" value="GPN-LOOP GTPASE 2"/>
    <property type="match status" value="1"/>
</dbReference>
<dbReference type="EMBL" id="HBIN01019937">
    <property type="protein sequence ID" value="CAE0445185.1"/>
    <property type="molecule type" value="Transcribed_RNA"/>
</dbReference>
<evidence type="ECO:0000256" key="4">
    <source>
        <dbReference type="ARBA" id="ARBA00023134"/>
    </source>
</evidence>
<reference evidence="6" key="1">
    <citation type="submission" date="2021-01" db="EMBL/GenBank/DDBJ databases">
        <authorList>
            <person name="Corre E."/>
            <person name="Pelletier E."/>
            <person name="Niang G."/>
            <person name="Scheremetjew M."/>
            <person name="Finn R."/>
            <person name="Kale V."/>
            <person name="Holt S."/>
            <person name="Cochrane G."/>
            <person name="Meng A."/>
            <person name="Brown T."/>
            <person name="Cohen L."/>
        </authorList>
    </citation>
    <scope>NUCLEOTIDE SEQUENCE</scope>
    <source>
        <strain evidence="6">GSBS06</strain>
    </source>
</reference>
<evidence type="ECO:0000256" key="3">
    <source>
        <dbReference type="ARBA" id="ARBA00022801"/>
    </source>
</evidence>
<comment type="subunit">
    <text evidence="5">Binds to RNA polymerase II (RNAPII).</text>
</comment>
<dbReference type="AlphaFoldDB" id="A0A7S3PNH5"/>
<comment type="similarity">
    <text evidence="1 5">Belongs to the GPN-loop GTPase family.</text>
</comment>
<keyword evidence="4 5" id="KW-0342">GTP-binding</keyword>
<evidence type="ECO:0000256" key="5">
    <source>
        <dbReference type="RuleBase" id="RU365059"/>
    </source>
</evidence>
<dbReference type="Pfam" id="PF03029">
    <property type="entry name" value="ATP_bind_1"/>
    <property type="match status" value="1"/>
</dbReference>
<gene>
    <name evidence="6" type="ORF">ASTO00021_LOCUS15209</name>
</gene>
<comment type="function">
    <text evidence="5">Small GTPase required for proper localization of RNA polymerase II and III (RNAPII and RNAPIII). May act at an RNAP assembly step prior to nuclear import.</text>
</comment>
<dbReference type="PANTHER" id="PTHR21231">
    <property type="entry name" value="XPA-BINDING PROTEIN 1-RELATED"/>
    <property type="match status" value="1"/>
</dbReference>
<dbReference type="InterPro" id="IPR004130">
    <property type="entry name" value="Gpn"/>
</dbReference>
<protein>
    <recommendedName>
        <fullName evidence="5">GPN-loop GTPase 2</fullName>
    </recommendedName>
</protein>
<evidence type="ECO:0000256" key="1">
    <source>
        <dbReference type="ARBA" id="ARBA00005290"/>
    </source>
</evidence>
<evidence type="ECO:0000256" key="2">
    <source>
        <dbReference type="ARBA" id="ARBA00022741"/>
    </source>
</evidence>
<organism evidence="6">
    <name type="scientific">Aplanochytrium stocchinoi</name>
    <dbReference type="NCBI Taxonomy" id="215587"/>
    <lineage>
        <taxon>Eukaryota</taxon>
        <taxon>Sar</taxon>
        <taxon>Stramenopiles</taxon>
        <taxon>Bigyra</taxon>
        <taxon>Labyrinthulomycetes</taxon>
        <taxon>Thraustochytrida</taxon>
        <taxon>Thraustochytriidae</taxon>
        <taxon>Aplanochytrium</taxon>
    </lineage>
</organism>
<dbReference type="GO" id="GO:0005737">
    <property type="term" value="C:cytoplasm"/>
    <property type="evidence" value="ECO:0007669"/>
    <property type="project" value="TreeGrafter"/>
</dbReference>